<evidence type="ECO:0000313" key="3">
    <source>
        <dbReference type="Proteomes" id="UP000050761"/>
    </source>
</evidence>
<dbReference type="WBParaSite" id="HPBE_0000065501-mRNA-1">
    <property type="protein sequence ID" value="HPBE_0000065501-mRNA-1"/>
    <property type="gene ID" value="HPBE_0000065501"/>
</dbReference>
<gene>
    <name evidence="2" type="ORF">HPBE_LOCUS656</name>
</gene>
<reference evidence="4" key="2">
    <citation type="submission" date="2019-09" db="UniProtKB">
        <authorList>
            <consortium name="WormBaseParasite"/>
        </authorList>
    </citation>
    <scope>IDENTIFICATION</scope>
</reference>
<dbReference type="Proteomes" id="UP000050761">
    <property type="component" value="Unassembled WGS sequence"/>
</dbReference>
<dbReference type="PANTHER" id="PTHR37959:SF1">
    <property type="entry name" value="SECRETED PROTEIN"/>
    <property type="match status" value="1"/>
</dbReference>
<dbReference type="PANTHER" id="PTHR37959">
    <property type="entry name" value="PROTEIN CBG15758"/>
    <property type="match status" value="1"/>
</dbReference>
<accession>A0A3P7WN63</accession>
<dbReference type="OrthoDB" id="5842990at2759"/>
<keyword evidence="1" id="KW-0732">Signal</keyword>
<evidence type="ECO:0000313" key="2">
    <source>
        <dbReference type="EMBL" id="VDO19038.1"/>
    </source>
</evidence>
<keyword evidence="3" id="KW-1185">Reference proteome</keyword>
<dbReference type="AlphaFoldDB" id="A0A183F3B3"/>
<dbReference type="EMBL" id="UZAH01000512">
    <property type="protein sequence ID" value="VDO19038.1"/>
    <property type="molecule type" value="Genomic_DNA"/>
</dbReference>
<sequence>MLRVVVLSVLLVVVCSQRFPSNPWPCGFSCTRHAEFGVNIDNTFTTATCTVPGMNPHDRCPGCCQARALAAGLTTKDAAGFPSNNGVDCICCINNRCR</sequence>
<evidence type="ECO:0000256" key="1">
    <source>
        <dbReference type="SAM" id="SignalP"/>
    </source>
</evidence>
<feature type="signal peptide" evidence="1">
    <location>
        <begin position="1"/>
        <end position="16"/>
    </location>
</feature>
<evidence type="ECO:0000313" key="4">
    <source>
        <dbReference type="WBParaSite" id="HPBE_0000065501-mRNA-1"/>
    </source>
</evidence>
<accession>A0A183F3B3</accession>
<reference evidence="2 3" key="1">
    <citation type="submission" date="2018-11" db="EMBL/GenBank/DDBJ databases">
        <authorList>
            <consortium name="Pathogen Informatics"/>
        </authorList>
    </citation>
    <scope>NUCLEOTIDE SEQUENCE [LARGE SCALE GENOMIC DNA]</scope>
</reference>
<protein>
    <submittedName>
        <fullName evidence="4">8.9 kDa family member</fullName>
    </submittedName>
</protein>
<name>A0A183F3B3_HELPZ</name>
<organism evidence="3 4">
    <name type="scientific">Heligmosomoides polygyrus</name>
    <name type="common">Parasitic roundworm</name>
    <dbReference type="NCBI Taxonomy" id="6339"/>
    <lineage>
        <taxon>Eukaryota</taxon>
        <taxon>Metazoa</taxon>
        <taxon>Ecdysozoa</taxon>
        <taxon>Nematoda</taxon>
        <taxon>Chromadorea</taxon>
        <taxon>Rhabditida</taxon>
        <taxon>Rhabditina</taxon>
        <taxon>Rhabditomorpha</taxon>
        <taxon>Strongyloidea</taxon>
        <taxon>Heligmosomidae</taxon>
        <taxon>Heligmosomoides</taxon>
    </lineage>
</organism>
<feature type="chain" id="PRO_5044551221" evidence="1">
    <location>
        <begin position="17"/>
        <end position="98"/>
    </location>
</feature>
<proteinExistence type="predicted"/>